<dbReference type="Proteomes" id="UP000184010">
    <property type="component" value="Unassembled WGS sequence"/>
</dbReference>
<dbReference type="EMBL" id="FRDN01000005">
    <property type="protein sequence ID" value="SHN66205.1"/>
    <property type="molecule type" value="Genomic_DNA"/>
</dbReference>
<dbReference type="STRING" id="1121395.SAMN02745215_01632"/>
<accession>A0A1M7T6B2</accession>
<keyword evidence="2" id="KW-1185">Reference proteome</keyword>
<dbReference type="InterPro" id="IPR011101">
    <property type="entry name" value="DUF5131"/>
</dbReference>
<protein>
    <submittedName>
        <fullName evidence="1">Protein gp37</fullName>
    </submittedName>
</protein>
<proteinExistence type="predicted"/>
<organism evidence="1 2">
    <name type="scientific">Desulfitobacterium chlororespirans DSM 11544</name>
    <dbReference type="NCBI Taxonomy" id="1121395"/>
    <lineage>
        <taxon>Bacteria</taxon>
        <taxon>Bacillati</taxon>
        <taxon>Bacillota</taxon>
        <taxon>Clostridia</taxon>
        <taxon>Eubacteriales</taxon>
        <taxon>Desulfitobacteriaceae</taxon>
        <taxon>Desulfitobacterium</taxon>
    </lineage>
</organism>
<reference evidence="2" key="1">
    <citation type="submission" date="2016-12" db="EMBL/GenBank/DDBJ databases">
        <authorList>
            <person name="Varghese N."/>
            <person name="Submissions S."/>
        </authorList>
    </citation>
    <scope>NUCLEOTIDE SEQUENCE [LARGE SCALE GENOMIC DNA]</scope>
    <source>
        <strain evidence="2">DSM 11544</strain>
    </source>
</reference>
<sequence length="340" mass="39406">MLRFKQEFTEAKGCEVIVLNKSKIDWTDYTWNPVTGCYHTCPYCYARRQSARFAGDVRLNLADPRCERYQGQEGFYILHEPFITRNERSISYPFGFAPTLHEYRFDWPGKVKNGANIFVGSMTDLFGYWVPDEWIQLVFTACERFPQHNYLFLTKNPKRYSALARARKLPSADNFWYGTTLTHEGDDVYTPVGINTFLSIEPLLEPISFTVSGDLSFKFSSPWVIVGAETGRREGKVVPEKAWIRDIVNHCREVGTPVFMKESLRELMGEEFLQEFPVGLLRKEPSLKLKKKLWETCKFCGVENPKKEMIALLYRKKRGESAKRLGYACPKCFSKLAQAK</sequence>
<name>A0A1M7T6B2_9FIRM</name>
<dbReference type="Pfam" id="PF07505">
    <property type="entry name" value="DUF5131"/>
    <property type="match status" value="1"/>
</dbReference>
<dbReference type="AlphaFoldDB" id="A0A1M7T6B2"/>
<gene>
    <name evidence="1" type="ORF">SAMN02745215_01632</name>
</gene>
<evidence type="ECO:0000313" key="2">
    <source>
        <dbReference type="Proteomes" id="UP000184010"/>
    </source>
</evidence>
<evidence type="ECO:0000313" key="1">
    <source>
        <dbReference type="EMBL" id="SHN66205.1"/>
    </source>
</evidence>